<dbReference type="Pfam" id="PF03772">
    <property type="entry name" value="Competence"/>
    <property type="match status" value="1"/>
</dbReference>
<feature type="transmembrane region" description="Helical" evidence="1">
    <location>
        <begin position="133"/>
        <end position="151"/>
    </location>
</feature>
<feature type="domain" description="ComEC/Rec2-related protein" evidence="2">
    <location>
        <begin position="119"/>
        <end position="351"/>
    </location>
</feature>
<evidence type="ECO:0000313" key="4">
    <source>
        <dbReference type="Proteomes" id="UP000501060"/>
    </source>
</evidence>
<feature type="transmembrane region" description="Helical" evidence="1">
    <location>
        <begin position="204"/>
        <end position="224"/>
    </location>
</feature>
<dbReference type="RefSeq" id="WP_169605160.1">
    <property type="nucleotide sequence ID" value="NZ_CP051481.1"/>
</dbReference>
<keyword evidence="4" id="KW-1185">Reference proteome</keyword>
<feature type="transmembrane region" description="Helical" evidence="1">
    <location>
        <begin position="163"/>
        <end position="184"/>
    </location>
</feature>
<keyword evidence="1" id="KW-0472">Membrane</keyword>
<gene>
    <name evidence="3" type="ORF">HGG69_02175</name>
</gene>
<evidence type="ECO:0000313" key="3">
    <source>
        <dbReference type="EMBL" id="QJG67109.1"/>
    </source>
</evidence>
<sequence>MIFALLLEYLLWNNICEIDNTYKILNKYKNGIVIRHLNKKIFIETNTSILSNYVYVKGYFNTISNDDFLIKLGIRYQLNTYVIENIKIDNFTTLIESIINKNNLNSKEFINMFILGKKNNDSTIYTMLKDLNLLHLFVISGFHFWIITYFLNKILFLIKLNKYFVDYLIFFVLLMYLSLLNFQLSALRSFIYLFLLRTFQLLKIKVNNIDTFIIMACILSFIDINQVITKGYILSMLLSFAGIVIANTSIKYKKLVYSLLCYVLSVTILSNSIKVVNIFGYFYQLLFGMLIPIYYCYTLMFFWFVSLNNLLFELLKDLLLFAYDFSLFIQIFYIPFFYVLIYYLLLMLYAIFYKFKNSNV</sequence>
<feature type="transmembrane region" description="Helical" evidence="1">
    <location>
        <begin position="256"/>
        <end position="273"/>
    </location>
</feature>
<feature type="transmembrane region" description="Helical" evidence="1">
    <location>
        <begin position="231"/>
        <end position="250"/>
    </location>
</feature>
<proteinExistence type="predicted"/>
<keyword evidence="1" id="KW-1133">Transmembrane helix</keyword>
<dbReference type="EMBL" id="CP051481">
    <property type="protein sequence ID" value="QJG67109.1"/>
    <property type="molecule type" value="Genomic_DNA"/>
</dbReference>
<dbReference type="NCBIfam" id="NF045979">
    <property type="entry name" value="ComEC_MAG0480"/>
    <property type="match status" value="1"/>
</dbReference>
<organism evidence="3 4">
    <name type="scientific">Mycoplasma phocoenae</name>
    <dbReference type="NCBI Taxonomy" id="754517"/>
    <lineage>
        <taxon>Bacteria</taxon>
        <taxon>Bacillati</taxon>
        <taxon>Mycoplasmatota</taxon>
        <taxon>Mollicutes</taxon>
        <taxon>Mycoplasmataceae</taxon>
        <taxon>Mycoplasma</taxon>
    </lineage>
</organism>
<protein>
    <recommendedName>
        <fullName evidence="2">ComEC/Rec2-related protein domain-containing protein</fullName>
    </recommendedName>
</protein>
<name>A0A858U4W1_9MOLU</name>
<feature type="transmembrane region" description="Helical" evidence="1">
    <location>
        <begin position="325"/>
        <end position="352"/>
    </location>
</feature>
<evidence type="ECO:0000256" key="1">
    <source>
        <dbReference type="SAM" id="Phobius"/>
    </source>
</evidence>
<dbReference type="InterPro" id="IPR004477">
    <property type="entry name" value="ComEC_N"/>
</dbReference>
<dbReference type="AlphaFoldDB" id="A0A858U4W1"/>
<keyword evidence="1" id="KW-0812">Transmembrane</keyword>
<accession>A0A858U4W1</accession>
<dbReference type="Proteomes" id="UP000501060">
    <property type="component" value="Chromosome"/>
</dbReference>
<evidence type="ECO:0000259" key="2">
    <source>
        <dbReference type="Pfam" id="PF03772"/>
    </source>
</evidence>
<feature type="transmembrane region" description="Helical" evidence="1">
    <location>
        <begin position="285"/>
        <end position="305"/>
    </location>
</feature>
<dbReference type="KEGG" id="mphe:HGG69_02175"/>
<dbReference type="NCBIfam" id="TIGR00360">
    <property type="entry name" value="ComEC_N-term"/>
    <property type="match status" value="1"/>
</dbReference>
<reference evidence="3 4" key="1">
    <citation type="submission" date="2020-04" db="EMBL/GenBank/DDBJ databases">
        <title>Novel Mycoplasma species detected in Phocoena phocoena (harbor porpoise) from the USA.</title>
        <authorList>
            <person name="Volokhov D.V."/>
        </authorList>
    </citation>
    <scope>NUCLEOTIDE SEQUENCE [LARGE SCALE GENOMIC DNA]</scope>
    <source>
        <strain evidence="3 4">Phocoena C-264-GEN</strain>
    </source>
</reference>